<dbReference type="PROSITE" id="PS51194">
    <property type="entry name" value="HELICASE_CTER"/>
    <property type="match status" value="1"/>
</dbReference>
<keyword evidence="4" id="KW-0067">ATP-binding</keyword>
<dbReference type="PROSITE" id="PS51195">
    <property type="entry name" value="Q_MOTIF"/>
    <property type="match status" value="1"/>
</dbReference>
<dbReference type="PANTHER" id="PTHR47963">
    <property type="entry name" value="DEAD-BOX ATP-DEPENDENT RNA HELICASE 47, MITOCHONDRIAL"/>
    <property type="match status" value="1"/>
</dbReference>
<accession>A0ABY8U4A2</accession>
<evidence type="ECO:0000313" key="11">
    <source>
        <dbReference type="Proteomes" id="UP001244341"/>
    </source>
</evidence>
<dbReference type="Proteomes" id="UP001244341">
    <property type="component" value="Chromosome 7b"/>
</dbReference>
<gene>
    <name evidence="10" type="ORF">OEZ85_012898</name>
</gene>
<evidence type="ECO:0008006" key="12">
    <source>
        <dbReference type="Google" id="ProtNLM"/>
    </source>
</evidence>
<evidence type="ECO:0000256" key="5">
    <source>
        <dbReference type="PROSITE-ProRule" id="PRU00552"/>
    </source>
</evidence>
<feature type="domain" description="Helicase ATP-binding" evidence="7">
    <location>
        <begin position="27"/>
        <end position="210"/>
    </location>
</feature>
<dbReference type="PROSITE" id="PS51192">
    <property type="entry name" value="HELICASE_ATP_BIND_1"/>
    <property type="match status" value="1"/>
</dbReference>
<evidence type="ECO:0000259" key="7">
    <source>
        <dbReference type="PROSITE" id="PS51192"/>
    </source>
</evidence>
<feature type="domain" description="DEAD-box RNA helicase Q" evidence="9">
    <location>
        <begin position="1"/>
        <end position="24"/>
    </location>
</feature>
<dbReference type="EMBL" id="CP126214">
    <property type="protein sequence ID" value="WIA16185.1"/>
    <property type="molecule type" value="Genomic_DNA"/>
</dbReference>
<keyword evidence="1" id="KW-0547">Nucleotide-binding</keyword>
<dbReference type="InterPro" id="IPR044742">
    <property type="entry name" value="DEAD/DEAH_RhlB"/>
</dbReference>
<evidence type="ECO:0000313" key="10">
    <source>
        <dbReference type="EMBL" id="WIA16185.1"/>
    </source>
</evidence>
<keyword evidence="11" id="KW-1185">Reference proteome</keyword>
<evidence type="ECO:0000256" key="4">
    <source>
        <dbReference type="ARBA" id="ARBA00022840"/>
    </source>
</evidence>
<dbReference type="Pfam" id="PF00270">
    <property type="entry name" value="DEAD"/>
    <property type="match status" value="1"/>
</dbReference>
<dbReference type="CDD" id="cd00268">
    <property type="entry name" value="DEADc"/>
    <property type="match status" value="1"/>
</dbReference>
<sequence>MGLPEQLLAALKAQKFSAPTPVQAAAQQAVLSGRNVALQSATGTGKTLAYLLPLLSELQPCLPGKQHPPRHGRVLVICPTQELCMQVLRAARALLPGFSSKVQPLVGGANPFRQLEALKQHKPCIVVATPGRLLKVITKGGAFDAAFPYAASSSASSSRDKRMVLVLEEADKLLVMSDTIQADKLLVMSDTIQVFRLLAALQANDQRTVQNYGSRKHKSPRSQHNIDMDLEQHGRYINTGSQFEVSDDADADVDRGGGGSKPGDPIRTVLNSYQVLLVSAGLKPSTLAAAPAWTATQPIMIAAAPSAAAAAAAAVMPASSSSGDAGKQQELAAAYASGDSEVYNRADRHLMLPEHIQHQVLLYASDRHDAVDKHLTRCLNTYLDKGCKALVFVGQRQNVWALQLRLQRSRQLHAELGALHSGLEPQQKANLLRRFNSGKLRALLLTDAFGLGLDFQEVDVVLSVESLPAGQQQYIRRAGRTGRMGRPGTVLSVIPKERLTALKIMVKRLKVELTEVALREQAASSGGGWLIEPKHTAEAVLAGKGRERRRQQQQQQQQWRPSAASDRRSSGSSSSGSSSSGSSSSGSSPRLSRASRESLFGGWRPTWRLSGSQE</sequence>
<dbReference type="InterPro" id="IPR014014">
    <property type="entry name" value="RNA_helicase_DEAD_Q_motif"/>
</dbReference>
<dbReference type="SMART" id="SM00487">
    <property type="entry name" value="DEXDc"/>
    <property type="match status" value="1"/>
</dbReference>
<dbReference type="Pfam" id="PF00271">
    <property type="entry name" value="Helicase_C"/>
    <property type="match status" value="1"/>
</dbReference>
<feature type="short sequence motif" description="Q motif" evidence="5">
    <location>
        <begin position="1"/>
        <end position="24"/>
    </location>
</feature>
<evidence type="ECO:0000256" key="2">
    <source>
        <dbReference type="ARBA" id="ARBA00022801"/>
    </source>
</evidence>
<evidence type="ECO:0000256" key="1">
    <source>
        <dbReference type="ARBA" id="ARBA00022741"/>
    </source>
</evidence>
<evidence type="ECO:0000256" key="6">
    <source>
        <dbReference type="SAM" id="MobiDB-lite"/>
    </source>
</evidence>
<reference evidence="10 11" key="1">
    <citation type="submission" date="2023-05" db="EMBL/GenBank/DDBJ databases">
        <title>A 100% complete, gapless, phased diploid assembly of the Scenedesmus obliquus UTEX 3031 genome.</title>
        <authorList>
            <person name="Biondi T.C."/>
            <person name="Hanschen E.R."/>
            <person name="Kwon T."/>
            <person name="Eng W."/>
            <person name="Kruse C.P.S."/>
            <person name="Koehler S.I."/>
            <person name="Kunde Y."/>
            <person name="Gleasner C.D."/>
            <person name="You Mak K.T."/>
            <person name="Polle J."/>
            <person name="Hovde B.T."/>
            <person name="Starkenburg S.R."/>
        </authorList>
    </citation>
    <scope>NUCLEOTIDE SEQUENCE [LARGE SCALE GENOMIC DNA]</scope>
    <source>
        <strain evidence="10 11">DOE0152z</strain>
    </source>
</reference>
<feature type="domain" description="Helicase C-terminal" evidence="8">
    <location>
        <begin position="370"/>
        <end position="524"/>
    </location>
</feature>
<dbReference type="InterPro" id="IPR014001">
    <property type="entry name" value="Helicase_ATP-bd"/>
</dbReference>
<name>A0ABY8U4A2_TETOB</name>
<dbReference type="InterPro" id="IPR011545">
    <property type="entry name" value="DEAD/DEAH_box_helicase_dom"/>
</dbReference>
<dbReference type="Gene3D" id="3.40.50.300">
    <property type="entry name" value="P-loop containing nucleotide triphosphate hydrolases"/>
    <property type="match status" value="2"/>
</dbReference>
<evidence type="ECO:0000259" key="8">
    <source>
        <dbReference type="PROSITE" id="PS51194"/>
    </source>
</evidence>
<dbReference type="InterPro" id="IPR001650">
    <property type="entry name" value="Helicase_C-like"/>
</dbReference>
<keyword evidence="2" id="KW-0378">Hydrolase</keyword>
<dbReference type="InterPro" id="IPR027417">
    <property type="entry name" value="P-loop_NTPase"/>
</dbReference>
<protein>
    <recommendedName>
        <fullName evidence="12">P-loop containing nucleoside triphosphate hydrolase protein</fullName>
    </recommendedName>
</protein>
<evidence type="ECO:0000256" key="3">
    <source>
        <dbReference type="ARBA" id="ARBA00022806"/>
    </source>
</evidence>
<feature type="region of interest" description="Disordered" evidence="6">
    <location>
        <begin position="543"/>
        <end position="597"/>
    </location>
</feature>
<proteinExistence type="predicted"/>
<organism evidence="10 11">
    <name type="scientific">Tetradesmus obliquus</name>
    <name type="common">Green alga</name>
    <name type="synonym">Acutodesmus obliquus</name>
    <dbReference type="NCBI Taxonomy" id="3088"/>
    <lineage>
        <taxon>Eukaryota</taxon>
        <taxon>Viridiplantae</taxon>
        <taxon>Chlorophyta</taxon>
        <taxon>core chlorophytes</taxon>
        <taxon>Chlorophyceae</taxon>
        <taxon>CS clade</taxon>
        <taxon>Sphaeropleales</taxon>
        <taxon>Scenedesmaceae</taxon>
        <taxon>Tetradesmus</taxon>
    </lineage>
</organism>
<evidence type="ECO:0000259" key="9">
    <source>
        <dbReference type="PROSITE" id="PS51195"/>
    </source>
</evidence>
<dbReference type="SUPFAM" id="SSF52540">
    <property type="entry name" value="P-loop containing nucleoside triphosphate hydrolases"/>
    <property type="match status" value="1"/>
</dbReference>
<feature type="compositionally biased region" description="Low complexity" evidence="6">
    <location>
        <begin position="552"/>
        <end position="592"/>
    </location>
</feature>
<keyword evidence="3" id="KW-0347">Helicase</keyword>
<dbReference type="InterPro" id="IPR050547">
    <property type="entry name" value="DEAD_box_RNA_helicases"/>
</dbReference>
<dbReference type="SMART" id="SM00490">
    <property type="entry name" value="HELICc"/>
    <property type="match status" value="1"/>
</dbReference>
<dbReference type="PANTHER" id="PTHR47963:SF3">
    <property type="entry name" value="DEAD-BOX ATP-DEPENDENT RNA HELICASE 47, MITOCHONDRIAL"/>
    <property type="match status" value="1"/>
</dbReference>